<comment type="subcellular location">
    <subcellularLocation>
        <location evidence="1">Membrane</location>
        <topology evidence="1">Multi-pass membrane protein</topology>
    </subcellularLocation>
</comment>
<dbReference type="Gene3D" id="1.20.1510.10">
    <property type="entry name" value="Cation efflux protein transmembrane domain"/>
    <property type="match status" value="1"/>
</dbReference>
<comment type="caution">
    <text evidence="10">The sequence shown here is derived from an EMBL/GenBank/DDBJ whole genome shotgun (WGS) entry which is preliminary data.</text>
</comment>
<keyword evidence="5 7" id="KW-1133">Transmembrane helix</keyword>
<dbReference type="Proteomes" id="UP000256900">
    <property type="component" value="Unassembled WGS sequence"/>
</dbReference>
<dbReference type="PANTHER" id="PTHR43840:SF15">
    <property type="entry name" value="MITOCHONDRIAL METAL TRANSPORTER 1-RELATED"/>
    <property type="match status" value="1"/>
</dbReference>
<organism evidence="10 11">
    <name type="scientific">Methylovirgula ligni</name>
    <dbReference type="NCBI Taxonomy" id="569860"/>
    <lineage>
        <taxon>Bacteria</taxon>
        <taxon>Pseudomonadati</taxon>
        <taxon>Pseudomonadota</taxon>
        <taxon>Alphaproteobacteria</taxon>
        <taxon>Hyphomicrobiales</taxon>
        <taxon>Beijerinckiaceae</taxon>
        <taxon>Methylovirgula</taxon>
    </lineage>
</organism>
<evidence type="ECO:0000313" key="10">
    <source>
        <dbReference type="EMBL" id="REF88125.1"/>
    </source>
</evidence>
<name>A0A3D9Z0G3_9HYPH</name>
<feature type="domain" description="Cation efflux protein cytoplasmic" evidence="9">
    <location>
        <begin position="304"/>
        <end position="364"/>
    </location>
</feature>
<dbReference type="SUPFAM" id="SSF161111">
    <property type="entry name" value="Cation efflux protein transmembrane domain-like"/>
    <property type="match status" value="1"/>
</dbReference>
<evidence type="ECO:0000256" key="2">
    <source>
        <dbReference type="ARBA" id="ARBA00008114"/>
    </source>
</evidence>
<dbReference type="Pfam" id="PF16916">
    <property type="entry name" value="ZT_dimer"/>
    <property type="match status" value="3"/>
</dbReference>
<sequence>MDQSQRIKERAALASIAASALLTLAKFTAALFSGSLALLSEAGNNLVDTGMSFIAFQAVRVAGKPADAEHNYGHGKVEALAALIETAFLFALAAFVVVEAALRLTHRSVKIDANALAFGVLIVSLVVDTARVYLLSRIARETKSEALAAEVVNFVSDIVGSSIALLGLVAARFGFMQGDAIAAIAVAIYIAIAGYRLARRTIDTLMDAAPQGAAARVRTAALGVPGVIAVENLRLRPVGAQVLGDIAISVPRTLSQDEVTAIKGNVGAAIATAQPETELTVETIPVALNDETVIERLLLIAARRHIAIHHVIVQQVCGKIALSCDIEVDGAMPLGQAHSIASGLEAEARKEFGPETEIDTHIEPLEPRELAGQDAPEDVRAAIANALSGAATDGIRDVHDVRVRETAAGLVVNYHCRANPRTSVAEVHRAVDKMEHEVRQQFSAISRLVGHAEPLRLSEDIAGV</sequence>
<keyword evidence="6 7" id="KW-0472">Membrane</keyword>
<keyword evidence="11" id="KW-1185">Reference proteome</keyword>
<dbReference type="Gene3D" id="3.30.70.1350">
    <property type="entry name" value="Cation efflux protein, cytoplasmic domain"/>
    <property type="match status" value="3"/>
</dbReference>
<evidence type="ECO:0000256" key="3">
    <source>
        <dbReference type="ARBA" id="ARBA00022448"/>
    </source>
</evidence>
<evidence type="ECO:0000259" key="8">
    <source>
        <dbReference type="Pfam" id="PF01545"/>
    </source>
</evidence>
<feature type="transmembrane region" description="Helical" evidence="7">
    <location>
        <begin position="154"/>
        <end position="173"/>
    </location>
</feature>
<dbReference type="InterPro" id="IPR002524">
    <property type="entry name" value="Cation_efflux"/>
</dbReference>
<dbReference type="GO" id="GO:0016020">
    <property type="term" value="C:membrane"/>
    <property type="evidence" value="ECO:0007669"/>
    <property type="project" value="UniProtKB-SubCell"/>
</dbReference>
<dbReference type="AlphaFoldDB" id="A0A3D9Z0G3"/>
<dbReference type="OrthoDB" id="9806522at2"/>
<proteinExistence type="inferred from homology"/>
<dbReference type="Pfam" id="PF01545">
    <property type="entry name" value="Cation_efflux"/>
    <property type="match status" value="1"/>
</dbReference>
<evidence type="ECO:0000256" key="5">
    <source>
        <dbReference type="ARBA" id="ARBA00022989"/>
    </source>
</evidence>
<dbReference type="PANTHER" id="PTHR43840">
    <property type="entry name" value="MITOCHONDRIAL METAL TRANSPORTER 1-RELATED"/>
    <property type="match status" value="1"/>
</dbReference>
<feature type="domain" description="Cation efflux protein cytoplasmic" evidence="9">
    <location>
        <begin position="215"/>
        <end position="281"/>
    </location>
</feature>
<dbReference type="EMBL" id="QUMO01000002">
    <property type="protein sequence ID" value="REF88125.1"/>
    <property type="molecule type" value="Genomic_DNA"/>
</dbReference>
<accession>A0A3D9Z0G3</accession>
<dbReference type="InterPro" id="IPR036837">
    <property type="entry name" value="Cation_efflux_CTD_sf"/>
</dbReference>
<protein>
    <submittedName>
        <fullName evidence="10">Cation diffusion facilitator family transporter</fullName>
    </submittedName>
</protein>
<feature type="domain" description="Cation efflux protein transmembrane" evidence="8">
    <location>
        <begin position="13"/>
        <end position="206"/>
    </location>
</feature>
<dbReference type="NCBIfam" id="TIGR01297">
    <property type="entry name" value="CDF"/>
    <property type="match status" value="1"/>
</dbReference>
<comment type="similarity">
    <text evidence="2">Belongs to the cation diffusion facilitator (CDF) transporter (TC 2.A.4) family.</text>
</comment>
<reference evidence="10 11" key="1">
    <citation type="submission" date="2018-08" db="EMBL/GenBank/DDBJ databases">
        <title>Genomic Encyclopedia of Type Strains, Phase IV (KMG-IV): sequencing the most valuable type-strain genomes for metagenomic binning, comparative biology and taxonomic classification.</title>
        <authorList>
            <person name="Goeker M."/>
        </authorList>
    </citation>
    <scope>NUCLEOTIDE SEQUENCE [LARGE SCALE GENOMIC DNA]</scope>
    <source>
        <strain evidence="10 11">BW863</strain>
    </source>
</reference>
<evidence type="ECO:0000313" key="11">
    <source>
        <dbReference type="Proteomes" id="UP000256900"/>
    </source>
</evidence>
<feature type="transmembrane region" description="Helical" evidence="7">
    <location>
        <begin position="12"/>
        <end position="39"/>
    </location>
</feature>
<evidence type="ECO:0000256" key="6">
    <source>
        <dbReference type="ARBA" id="ARBA00023136"/>
    </source>
</evidence>
<dbReference type="InterPro" id="IPR050291">
    <property type="entry name" value="CDF_Transporter"/>
</dbReference>
<dbReference type="SUPFAM" id="SSF160240">
    <property type="entry name" value="Cation efflux protein cytoplasmic domain-like"/>
    <property type="match status" value="3"/>
</dbReference>
<evidence type="ECO:0000256" key="1">
    <source>
        <dbReference type="ARBA" id="ARBA00004141"/>
    </source>
</evidence>
<dbReference type="InterPro" id="IPR027470">
    <property type="entry name" value="Cation_efflux_CTD"/>
</dbReference>
<keyword evidence="3" id="KW-0813">Transport</keyword>
<feature type="transmembrane region" description="Helical" evidence="7">
    <location>
        <begin position="79"/>
        <end position="102"/>
    </location>
</feature>
<feature type="transmembrane region" description="Helical" evidence="7">
    <location>
        <begin position="114"/>
        <end position="134"/>
    </location>
</feature>
<feature type="domain" description="Cation efflux protein cytoplasmic" evidence="9">
    <location>
        <begin position="376"/>
        <end position="454"/>
    </location>
</feature>
<dbReference type="GO" id="GO:0008324">
    <property type="term" value="F:monoatomic cation transmembrane transporter activity"/>
    <property type="evidence" value="ECO:0007669"/>
    <property type="project" value="InterPro"/>
</dbReference>
<keyword evidence="4 7" id="KW-0812">Transmembrane</keyword>
<evidence type="ECO:0000256" key="4">
    <source>
        <dbReference type="ARBA" id="ARBA00022692"/>
    </source>
</evidence>
<feature type="transmembrane region" description="Helical" evidence="7">
    <location>
        <begin position="180"/>
        <end position="198"/>
    </location>
</feature>
<dbReference type="InterPro" id="IPR058533">
    <property type="entry name" value="Cation_efflux_TM"/>
</dbReference>
<evidence type="ECO:0000259" key="9">
    <source>
        <dbReference type="Pfam" id="PF16916"/>
    </source>
</evidence>
<dbReference type="RefSeq" id="WP_115836237.1">
    <property type="nucleotide sequence ID" value="NZ_CP025086.1"/>
</dbReference>
<gene>
    <name evidence="10" type="ORF">DES32_1766</name>
</gene>
<evidence type="ECO:0000256" key="7">
    <source>
        <dbReference type="SAM" id="Phobius"/>
    </source>
</evidence>
<dbReference type="InterPro" id="IPR027469">
    <property type="entry name" value="Cation_efflux_TMD_sf"/>
</dbReference>